<dbReference type="CDD" id="cd02000">
    <property type="entry name" value="TPP_E1_PDC_ADC_BCADC"/>
    <property type="match status" value="1"/>
</dbReference>
<dbReference type="Proteomes" id="UP000738325">
    <property type="component" value="Unassembled WGS sequence"/>
</dbReference>
<dbReference type="GO" id="GO:0030976">
    <property type="term" value="F:thiamine pyrophosphate binding"/>
    <property type="evidence" value="ECO:0007669"/>
    <property type="project" value="InterPro"/>
</dbReference>
<dbReference type="OrthoDB" id="10256198at2759"/>
<dbReference type="PANTHER" id="PTHR11516:SF60">
    <property type="entry name" value="PYRUVATE DEHYDROGENASE E1 COMPONENT SUBUNIT ALPHA"/>
    <property type="match status" value="1"/>
</dbReference>
<evidence type="ECO:0000256" key="2">
    <source>
        <dbReference type="ARBA" id="ARBA00023002"/>
    </source>
</evidence>
<dbReference type="PROSITE" id="PS00187">
    <property type="entry name" value="TPP_ENZYMES"/>
    <property type="match status" value="1"/>
</dbReference>
<gene>
    <name evidence="7" type="primary">PDA1_1</name>
    <name evidence="7" type="ORF">BGZ99_000499</name>
</gene>
<dbReference type="SUPFAM" id="SSF52518">
    <property type="entry name" value="Thiamin diphosphate-binding fold (THDP-binding)"/>
    <property type="match status" value="1"/>
</dbReference>
<dbReference type="InterPro" id="IPR001017">
    <property type="entry name" value="DH_E1"/>
</dbReference>
<evidence type="ECO:0000313" key="7">
    <source>
        <dbReference type="EMBL" id="KAG0329763.1"/>
    </source>
</evidence>
<dbReference type="AlphaFoldDB" id="A0A9P6V0F9"/>
<comment type="catalytic activity">
    <reaction evidence="5">
        <text>N(6)-[(R)-lipoyl]-L-lysyl-[protein] + pyruvate + H(+) = N(6)-[(R)-S(8)-acetyldihydrolipoyl]-L-lysyl-[protein] + CO2</text>
        <dbReference type="Rhea" id="RHEA:19189"/>
        <dbReference type="Rhea" id="RHEA-COMP:10474"/>
        <dbReference type="Rhea" id="RHEA-COMP:10478"/>
        <dbReference type="ChEBI" id="CHEBI:15361"/>
        <dbReference type="ChEBI" id="CHEBI:15378"/>
        <dbReference type="ChEBI" id="CHEBI:16526"/>
        <dbReference type="ChEBI" id="CHEBI:83099"/>
        <dbReference type="ChEBI" id="CHEBI:83111"/>
        <dbReference type="EC" id="1.2.4.1"/>
    </reaction>
</comment>
<comment type="function">
    <text evidence="5">The pyruvate dehydrogenase complex catalyzes the overall conversion of pyruvate to acetyl-CoA and CO(2).</text>
</comment>
<protein>
    <recommendedName>
        <fullName evidence="5">Pyruvate dehydrogenase E1 component subunit alpha</fullName>
        <ecNumber evidence="5">1.2.4.1</ecNumber>
    </recommendedName>
</protein>
<reference evidence="7" key="1">
    <citation type="journal article" date="2020" name="Fungal Divers.">
        <title>Resolving the Mortierellaceae phylogeny through synthesis of multi-gene phylogenetics and phylogenomics.</title>
        <authorList>
            <person name="Vandepol N."/>
            <person name="Liber J."/>
            <person name="Desiro A."/>
            <person name="Na H."/>
            <person name="Kennedy M."/>
            <person name="Barry K."/>
            <person name="Grigoriev I.V."/>
            <person name="Miller A.N."/>
            <person name="O'Donnell K."/>
            <person name="Stajich J.E."/>
            <person name="Bonito G."/>
        </authorList>
    </citation>
    <scope>NUCLEOTIDE SEQUENCE</scope>
    <source>
        <strain evidence="7">REB-010B</strain>
    </source>
</reference>
<evidence type="ECO:0000256" key="5">
    <source>
        <dbReference type="RuleBase" id="RU361139"/>
    </source>
</evidence>
<comment type="cofactor">
    <cofactor evidence="1 5">
        <name>thiamine diphosphate</name>
        <dbReference type="ChEBI" id="CHEBI:58937"/>
    </cofactor>
</comment>
<evidence type="ECO:0000256" key="3">
    <source>
        <dbReference type="ARBA" id="ARBA00023052"/>
    </source>
</evidence>
<dbReference type="InterPro" id="IPR017597">
    <property type="entry name" value="Pyrv_DH_E1_asu_subgrp-y"/>
</dbReference>
<dbReference type="FunFam" id="3.40.50.970:FF:000013">
    <property type="entry name" value="Pyruvate dehydrogenase E1 component subunit alpha"/>
    <property type="match status" value="1"/>
</dbReference>
<dbReference type="GO" id="GO:0004739">
    <property type="term" value="F:pyruvate dehydrogenase (acetyl-transferring) activity"/>
    <property type="evidence" value="ECO:0007669"/>
    <property type="project" value="UniProtKB-UniRule"/>
</dbReference>
<dbReference type="InterPro" id="IPR029061">
    <property type="entry name" value="THDP-binding"/>
</dbReference>
<dbReference type="GO" id="GO:0000287">
    <property type="term" value="F:magnesium ion binding"/>
    <property type="evidence" value="ECO:0007669"/>
    <property type="project" value="InterPro"/>
</dbReference>
<dbReference type="Pfam" id="PF00676">
    <property type="entry name" value="E1_dh"/>
    <property type="match status" value="1"/>
</dbReference>
<evidence type="ECO:0000256" key="1">
    <source>
        <dbReference type="ARBA" id="ARBA00001964"/>
    </source>
</evidence>
<feature type="domain" description="Dehydrogenase E1 component" evidence="6">
    <location>
        <begin position="78"/>
        <end position="374"/>
    </location>
</feature>
<dbReference type="PANTHER" id="PTHR11516">
    <property type="entry name" value="PYRUVATE DEHYDROGENASE E1 COMPONENT, ALPHA SUBUNIT BACTERIAL AND ORGANELLAR"/>
    <property type="match status" value="1"/>
</dbReference>
<dbReference type="EMBL" id="JAAAIP010000011">
    <property type="protein sequence ID" value="KAG0329763.1"/>
    <property type="molecule type" value="Genomic_DNA"/>
</dbReference>
<comment type="caution">
    <text evidence="7">The sequence shown here is derived from an EMBL/GenBank/DDBJ whole genome shotgun (WGS) entry which is preliminary data.</text>
</comment>
<evidence type="ECO:0000313" key="8">
    <source>
        <dbReference type="Proteomes" id="UP000738325"/>
    </source>
</evidence>
<evidence type="ECO:0000256" key="4">
    <source>
        <dbReference type="ARBA" id="ARBA00023317"/>
    </source>
</evidence>
<keyword evidence="3 5" id="KW-0786">Thiamine pyrophosphate</keyword>
<keyword evidence="8" id="KW-1185">Reference proteome</keyword>
<organism evidence="7 8">
    <name type="scientific">Dissophora globulifera</name>
    <dbReference type="NCBI Taxonomy" id="979702"/>
    <lineage>
        <taxon>Eukaryota</taxon>
        <taxon>Fungi</taxon>
        <taxon>Fungi incertae sedis</taxon>
        <taxon>Mucoromycota</taxon>
        <taxon>Mortierellomycotina</taxon>
        <taxon>Mortierellomycetes</taxon>
        <taxon>Mortierellales</taxon>
        <taxon>Mortierellaceae</taxon>
        <taxon>Dissophora</taxon>
    </lineage>
</organism>
<dbReference type="EC" id="1.2.4.1" evidence="5"/>
<name>A0A9P6V0F9_9FUNG</name>
<dbReference type="GO" id="GO:0006086">
    <property type="term" value="P:pyruvate decarboxylation to acetyl-CoA"/>
    <property type="evidence" value="ECO:0007669"/>
    <property type="project" value="InterPro"/>
</dbReference>
<dbReference type="NCBIfam" id="TIGR03182">
    <property type="entry name" value="PDH_E1_alph_y"/>
    <property type="match status" value="1"/>
</dbReference>
<dbReference type="InterPro" id="IPR000399">
    <property type="entry name" value="TPP-bd_CS"/>
</dbReference>
<proteinExistence type="predicted"/>
<sequence>MTMLRSPMLAASRLTLARTAPVTTRPMAFLTARAFSSSAAAARDTVLRLPSNSFESYNCDPPSLDVNLSKDALLNMYRQMAIIRRMEITADGLYKAMLIRGFCHLSTGQEAVSVGMESALTDEDKVITAYRSHGFTYMRGGSIHSILAELLGRKTGISKGKGGSMHMFTPDFFGGNGIVGAQVPLGAGIAFAQKYLHPNAATFTFYGDGAANQGQVFEAFNMAKLWDLPCVFVCENNQYGMGTPADRSSANTDYFKHGDYIPGLKVDGMDVVAVYQAVAWAREWALTSGKGPLVLEMQTYRYAGHSMSDPGTSYRSREEIKKVRSNNDPITRLKEQLIELQLASEEDIKAMDKAARAEVDKAVELAKKDPEPNVDSLWEHVNVKGTEAPFLRGREPSERHHYNR</sequence>
<dbReference type="Gene3D" id="3.40.50.970">
    <property type="match status" value="1"/>
</dbReference>
<accession>A0A9P6V0F9</accession>
<evidence type="ECO:0000259" key="6">
    <source>
        <dbReference type="Pfam" id="PF00676"/>
    </source>
</evidence>
<keyword evidence="4 5" id="KW-0670">Pyruvate</keyword>
<keyword evidence="2 5" id="KW-0560">Oxidoreductase</keyword>
<dbReference type="InterPro" id="IPR050642">
    <property type="entry name" value="PDH_E1_Alpha_Subunit"/>
</dbReference>